<dbReference type="EMBL" id="JAGSCS010000007">
    <property type="protein sequence ID" value="MBR0576072.1"/>
    <property type="molecule type" value="Genomic_DNA"/>
</dbReference>
<dbReference type="RefSeq" id="WP_211800835.1">
    <property type="nucleotide sequence ID" value="NZ_JAGSCS010000007.1"/>
</dbReference>
<dbReference type="AlphaFoldDB" id="A0A941HRC0"/>
<evidence type="ECO:0000313" key="2">
    <source>
        <dbReference type="EMBL" id="MBR0576072.1"/>
    </source>
</evidence>
<proteinExistence type="predicted"/>
<evidence type="ECO:0000256" key="1">
    <source>
        <dbReference type="SAM" id="MobiDB-lite"/>
    </source>
</evidence>
<feature type="region of interest" description="Disordered" evidence="1">
    <location>
        <begin position="135"/>
        <end position="170"/>
    </location>
</feature>
<keyword evidence="3" id="KW-1185">Reference proteome</keyword>
<reference evidence="2" key="1">
    <citation type="submission" date="2021-04" db="EMBL/GenBank/DDBJ databases">
        <title>Proteiniclasticum sedimins sp. nov., an obligate anaerobic bacterium isolated from anaerobic sludge.</title>
        <authorList>
            <person name="Liu J."/>
        </authorList>
    </citation>
    <scope>NUCLEOTIDE SEQUENCE</scope>
    <source>
        <strain evidence="2">BAD-10</strain>
    </source>
</reference>
<accession>A0A941HRC0</accession>
<name>A0A941HRC0_9CLOT</name>
<dbReference type="Proteomes" id="UP000675379">
    <property type="component" value="Unassembled WGS sequence"/>
</dbReference>
<gene>
    <name evidence="2" type="ORF">KCG48_06920</name>
</gene>
<sequence>MFKFLAGFLIVAMTGTGAALLNPENRHEELLLAKLERAAIKLENKDTETELDEEVPETEAEPVETPAEEEVFEPKAAWTKEEVALLDGVDGEEVLTLEAGTEVLILEHLEKSFVKVSYEGQEYFVSVRHLASEARAKAMEKKETRQETKEANKTEKANTPNPAGKGKKGN</sequence>
<feature type="compositionally biased region" description="Acidic residues" evidence="1">
    <location>
        <begin position="49"/>
        <end position="71"/>
    </location>
</feature>
<protein>
    <submittedName>
        <fullName evidence="2">Uncharacterized protein</fullName>
    </submittedName>
</protein>
<evidence type="ECO:0000313" key="3">
    <source>
        <dbReference type="Proteomes" id="UP000675379"/>
    </source>
</evidence>
<feature type="region of interest" description="Disordered" evidence="1">
    <location>
        <begin position="46"/>
        <end position="74"/>
    </location>
</feature>
<feature type="compositionally biased region" description="Basic and acidic residues" evidence="1">
    <location>
        <begin position="135"/>
        <end position="156"/>
    </location>
</feature>
<comment type="caution">
    <text evidence="2">The sequence shown here is derived from an EMBL/GenBank/DDBJ whole genome shotgun (WGS) entry which is preliminary data.</text>
</comment>
<organism evidence="2 3">
    <name type="scientific">Proteiniclasticum sediminis</name>
    <dbReference type="NCBI Taxonomy" id="2804028"/>
    <lineage>
        <taxon>Bacteria</taxon>
        <taxon>Bacillati</taxon>
        <taxon>Bacillota</taxon>
        <taxon>Clostridia</taxon>
        <taxon>Eubacteriales</taxon>
        <taxon>Clostridiaceae</taxon>
        <taxon>Proteiniclasticum</taxon>
    </lineage>
</organism>